<protein>
    <recommendedName>
        <fullName evidence="5">SipW-cognate class signal peptide</fullName>
    </recommendedName>
</protein>
<gene>
    <name evidence="1" type="ORF">BJ993_004631</name>
    <name evidence="2" type="ORF">CFH99_13645</name>
</gene>
<name>A0A7Z0CN88_9ACTN</name>
<reference evidence="1 3" key="2">
    <citation type="submission" date="2020-07" db="EMBL/GenBank/DDBJ databases">
        <title>Sequencing the genomes of 1000 actinobacteria strains.</title>
        <authorList>
            <person name="Klenk H.-P."/>
        </authorList>
    </citation>
    <scope>NUCLEOTIDE SEQUENCE [LARGE SCALE GENOMIC DNA]</scope>
    <source>
        <strain evidence="1 3">DSM 15131</strain>
    </source>
</reference>
<accession>A0A7Z0CN88</accession>
<evidence type="ECO:0000313" key="3">
    <source>
        <dbReference type="Proteomes" id="UP000562045"/>
    </source>
</evidence>
<organism evidence="1 3">
    <name type="scientific">Nocardioides aromaticivorans</name>
    <dbReference type="NCBI Taxonomy" id="200618"/>
    <lineage>
        <taxon>Bacteria</taxon>
        <taxon>Bacillati</taxon>
        <taxon>Actinomycetota</taxon>
        <taxon>Actinomycetes</taxon>
        <taxon>Propionibacteriales</taxon>
        <taxon>Nocardioidaceae</taxon>
        <taxon>Nocardioides</taxon>
    </lineage>
</organism>
<dbReference type="RefSeq" id="WP_179651557.1">
    <property type="nucleotide sequence ID" value="NZ_CP022295.1"/>
</dbReference>
<dbReference type="EMBL" id="JACBZM010000001">
    <property type="protein sequence ID" value="NYI47551.1"/>
    <property type="molecule type" value="Genomic_DNA"/>
</dbReference>
<dbReference type="Proteomes" id="UP000662818">
    <property type="component" value="Chromosome"/>
</dbReference>
<evidence type="ECO:0008006" key="5">
    <source>
        <dbReference type="Google" id="ProtNLM"/>
    </source>
</evidence>
<evidence type="ECO:0000313" key="4">
    <source>
        <dbReference type="Proteomes" id="UP000662818"/>
    </source>
</evidence>
<sequence>MLRMTKKKAAVIGGVTAAVVTGGVAFAYWTSDGTGTGSVTTGDSVAWEVTIDSTDLGGLTPGGPGETVTFHVKNNNTGVQALQDTVASVVDTSNSGCTDADFDVSATTITYGDVAAGGTVDGTFEITMVNRAANQDACKNVTVNLEVAAS</sequence>
<dbReference type="AlphaFoldDB" id="A0A7Z0CN88"/>
<dbReference type="Proteomes" id="UP000562045">
    <property type="component" value="Unassembled WGS sequence"/>
</dbReference>
<dbReference type="EMBL" id="CP022295">
    <property type="protein sequence ID" value="QSR26670.1"/>
    <property type="molecule type" value="Genomic_DNA"/>
</dbReference>
<proteinExistence type="predicted"/>
<evidence type="ECO:0000313" key="2">
    <source>
        <dbReference type="EMBL" id="QSR26670.1"/>
    </source>
</evidence>
<keyword evidence="4" id="KW-1185">Reference proteome</keyword>
<evidence type="ECO:0000313" key="1">
    <source>
        <dbReference type="EMBL" id="NYI47551.1"/>
    </source>
</evidence>
<reference evidence="2 4" key="1">
    <citation type="submission" date="2017-06" db="EMBL/GenBank/DDBJ databases">
        <title>Complete Genome Sequence of the Soil Carbazole-Degrading Bacterium Nocardioides aromaticivorans IC177.</title>
        <authorList>
            <person name="Vejarano F."/>
            <person name="Suzuki-Minakuchi C."/>
            <person name="Ohtsubo Y."/>
            <person name="Tsuda M."/>
            <person name="Okada K."/>
            <person name="Nojiri H."/>
        </authorList>
    </citation>
    <scope>NUCLEOTIDE SEQUENCE [LARGE SCALE GENOMIC DNA]</scope>
    <source>
        <strain evidence="2 4">IC177</strain>
    </source>
</reference>